<name>A0A5J6LET7_9GAMM</name>
<dbReference type="Pfam" id="PF08376">
    <property type="entry name" value="NIT"/>
    <property type="match status" value="1"/>
</dbReference>
<dbReference type="PROSITE" id="PS50921">
    <property type="entry name" value="ANTAR"/>
    <property type="match status" value="1"/>
</dbReference>
<sequence>MMFQTDITELIMPSCSAEDYLLASKRCEIANLEKLLLTGELVNSISQLVHMLQRERGLSNVYIASEGERFGSQRQEQIALCLEMEAGLRQRLAALDLDACHLSGSVRLYARIAYVLHGLDALPEIRQRTLHLRITAKELTRLISALIAGLLSVVFEAADTATDPDITRALVAMFNFMQGKELAGQERAWGASGFAVGHFETEEQHKLQHLIEAQARCFETFAEFSSPKPLHLWEALLVHESAAELNRLRQIVARANADEAIPSAFSEVWYDVATCRIDAMKQIEEALAADLLSLCSTKLDGAQLDLRNHRCLLNSLVADAGESSSLSFLTDSLQAFEQHSSEETPPAGRSVYELLKAQSMRLQSVSDELQQARQALMERKILERAKGLLMEYQGVTEDQAYRQIRQSAMEQNLRLMDVAEIIIERTRILLRNNHTA</sequence>
<feature type="domain" description="ANTAR" evidence="1">
    <location>
        <begin position="362"/>
        <end position="423"/>
    </location>
</feature>
<dbReference type="KEGG" id="nik:F5I99_10640"/>
<dbReference type="EMBL" id="CP044222">
    <property type="protein sequence ID" value="QEW06928.1"/>
    <property type="molecule type" value="Genomic_DNA"/>
</dbReference>
<dbReference type="Gene3D" id="1.10.10.10">
    <property type="entry name" value="Winged helix-like DNA-binding domain superfamily/Winged helix DNA-binding domain"/>
    <property type="match status" value="1"/>
</dbReference>
<evidence type="ECO:0000313" key="3">
    <source>
        <dbReference type="Proteomes" id="UP000325606"/>
    </source>
</evidence>
<dbReference type="Pfam" id="PF03861">
    <property type="entry name" value="ANTAR"/>
    <property type="match status" value="1"/>
</dbReference>
<reference evidence="2 3" key="1">
    <citation type="submission" date="2019-09" db="EMBL/GenBank/DDBJ databases">
        <title>Nitrincola iocasae sp. nov., a bacterium isolated from the sediment collected at a cold seep field in South China Sea.</title>
        <authorList>
            <person name="Zhang H."/>
            <person name="Wang H."/>
            <person name="Li C."/>
        </authorList>
    </citation>
    <scope>NUCLEOTIDE SEQUENCE [LARGE SCALE GENOMIC DNA]</scope>
    <source>
        <strain evidence="2 3">KXZD1103</strain>
    </source>
</reference>
<evidence type="ECO:0000313" key="2">
    <source>
        <dbReference type="EMBL" id="QEW06928.1"/>
    </source>
</evidence>
<dbReference type="InterPro" id="IPR013587">
    <property type="entry name" value="Nitrate/nitrite_sensing"/>
</dbReference>
<organism evidence="2 3">
    <name type="scientific">Nitrincola iocasae</name>
    <dbReference type="NCBI Taxonomy" id="2614693"/>
    <lineage>
        <taxon>Bacteria</taxon>
        <taxon>Pseudomonadati</taxon>
        <taxon>Pseudomonadota</taxon>
        <taxon>Gammaproteobacteria</taxon>
        <taxon>Oceanospirillales</taxon>
        <taxon>Oceanospirillaceae</taxon>
        <taxon>Nitrincola</taxon>
    </lineage>
</organism>
<dbReference type="SMART" id="SM01012">
    <property type="entry name" value="ANTAR"/>
    <property type="match status" value="1"/>
</dbReference>
<accession>A0A5J6LET7</accession>
<dbReference type="InterPro" id="IPR005561">
    <property type="entry name" value="ANTAR"/>
</dbReference>
<dbReference type="Proteomes" id="UP000325606">
    <property type="component" value="Chromosome"/>
</dbReference>
<gene>
    <name evidence="2" type="ORF">F5I99_10640</name>
</gene>
<protein>
    <submittedName>
        <fullName evidence="2">ANTAR domain-containing protein</fullName>
    </submittedName>
</protein>
<evidence type="ECO:0000259" key="1">
    <source>
        <dbReference type="PROSITE" id="PS50921"/>
    </source>
</evidence>
<proteinExistence type="predicted"/>
<dbReference type="AlphaFoldDB" id="A0A5J6LET7"/>
<dbReference type="SUPFAM" id="SSF52172">
    <property type="entry name" value="CheY-like"/>
    <property type="match status" value="1"/>
</dbReference>
<dbReference type="InterPro" id="IPR011006">
    <property type="entry name" value="CheY-like_superfamily"/>
</dbReference>
<dbReference type="InterPro" id="IPR036388">
    <property type="entry name" value="WH-like_DNA-bd_sf"/>
</dbReference>
<keyword evidence="3" id="KW-1185">Reference proteome</keyword>
<dbReference type="GO" id="GO:0003723">
    <property type="term" value="F:RNA binding"/>
    <property type="evidence" value="ECO:0007669"/>
    <property type="project" value="InterPro"/>
</dbReference>